<dbReference type="AlphaFoldDB" id="A0A1G8ZIB5"/>
<dbReference type="InterPro" id="IPR027478">
    <property type="entry name" value="LdcA_N"/>
</dbReference>
<sequence length="306" mass="32712">MILPRPLQAGDTVGIIAPASPPNLADLDAGIAFIKSLGLNVREGTHIRDTHGYLAGEDASRLHDLHEMFGDPGIAGIICVCGGYGTGRIASDIDYQLIAANPKVFWGYSDITYLHTAFQQQSGLVTFHGPMISSDIGKEGFADLSKQMFQQLFDPVKLVYSEKISPLHAISEGEAQGELTGGNLSLLCSTLGTAFEIEAKGKLLLIEDIDEEPYRIDGMLNQLQQAGKLDKAAGIIVGDFKNANPKDGKASLTLDQVFGRYFSGLNKPVVKGFNIGHCQPHFAIPLGVQGHLSSAKKTLAIEPGVL</sequence>
<evidence type="ECO:0000256" key="5">
    <source>
        <dbReference type="ARBA" id="ARBA00022825"/>
    </source>
</evidence>
<reference evidence="9 10" key="1">
    <citation type="submission" date="2016-10" db="EMBL/GenBank/DDBJ databases">
        <authorList>
            <person name="de Groot N.N."/>
        </authorList>
    </citation>
    <scope>NUCLEOTIDE SEQUENCE [LARGE SCALE GENOMIC DNA]</scope>
    <source>
        <strain evidence="9 10">CGMCC 1.6502</strain>
    </source>
</reference>
<dbReference type="Gene3D" id="3.40.50.10740">
    <property type="entry name" value="Class I glutamine amidotransferase-like"/>
    <property type="match status" value="1"/>
</dbReference>
<dbReference type="InterPro" id="IPR040921">
    <property type="entry name" value="Peptidase_S66C"/>
</dbReference>
<feature type="active site" description="Charge relay system" evidence="6">
    <location>
        <position position="277"/>
    </location>
</feature>
<dbReference type="EMBL" id="FNFL01000003">
    <property type="protein sequence ID" value="SDK14839.1"/>
    <property type="molecule type" value="Genomic_DNA"/>
</dbReference>
<dbReference type="PIRSF" id="PIRSF028757">
    <property type="entry name" value="LD-carboxypeptidase"/>
    <property type="match status" value="1"/>
</dbReference>
<feature type="domain" description="LD-carboxypeptidase C-terminal" evidence="8">
    <location>
        <begin position="176"/>
        <end position="291"/>
    </location>
</feature>
<dbReference type="Gene3D" id="3.50.30.60">
    <property type="entry name" value="LD-carboxypeptidase A C-terminal domain-like"/>
    <property type="match status" value="1"/>
</dbReference>
<gene>
    <name evidence="9" type="ORF">SAMN05216243_2039</name>
</gene>
<evidence type="ECO:0000256" key="3">
    <source>
        <dbReference type="ARBA" id="ARBA00022670"/>
    </source>
</evidence>
<dbReference type="InterPro" id="IPR027461">
    <property type="entry name" value="Carboxypeptidase_A_C_sf"/>
</dbReference>
<feature type="active site" description="Charge relay system" evidence="6">
    <location>
        <position position="207"/>
    </location>
</feature>
<dbReference type="GO" id="GO:0004180">
    <property type="term" value="F:carboxypeptidase activity"/>
    <property type="evidence" value="ECO:0007669"/>
    <property type="project" value="UniProtKB-KW"/>
</dbReference>
<keyword evidence="10" id="KW-1185">Reference proteome</keyword>
<name>A0A1G8ZIB5_9BACI</name>
<feature type="domain" description="LD-carboxypeptidase N-terminal" evidence="7">
    <location>
        <begin position="13"/>
        <end position="129"/>
    </location>
</feature>
<dbReference type="RefSeq" id="WP_093213658.1">
    <property type="nucleotide sequence ID" value="NZ_FNFL01000003.1"/>
</dbReference>
<evidence type="ECO:0000256" key="4">
    <source>
        <dbReference type="ARBA" id="ARBA00022801"/>
    </source>
</evidence>
<protein>
    <submittedName>
        <fullName evidence="9">Muramoyltetrapeptide carboxypeptidase</fullName>
    </submittedName>
</protein>
<proteinExistence type="inferred from homology"/>
<dbReference type="SUPFAM" id="SSF141986">
    <property type="entry name" value="LD-carboxypeptidase A C-terminal domain-like"/>
    <property type="match status" value="1"/>
</dbReference>
<dbReference type="PANTHER" id="PTHR30237:SF2">
    <property type="entry name" value="MUREIN TETRAPEPTIDE CARBOXYPEPTIDASE"/>
    <property type="match status" value="1"/>
</dbReference>
<evidence type="ECO:0000259" key="7">
    <source>
        <dbReference type="Pfam" id="PF02016"/>
    </source>
</evidence>
<evidence type="ECO:0000259" key="8">
    <source>
        <dbReference type="Pfam" id="PF17676"/>
    </source>
</evidence>
<dbReference type="GO" id="GO:0006508">
    <property type="term" value="P:proteolysis"/>
    <property type="evidence" value="ECO:0007669"/>
    <property type="project" value="UniProtKB-KW"/>
</dbReference>
<evidence type="ECO:0000256" key="2">
    <source>
        <dbReference type="ARBA" id="ARBA00022645"/>
    </source>
</evidence>
<dbReference type="PANTHER" id="PTHR30237">
    <property type="entry name" value="MURAMOYLTETRAPEPTIDE CARBOXYPEPTIDASE"/>
    <property type="match status" value="1"/>
</dbReference>
<dbReference type="GO" id="GO:0008236">
    <property type="term" value="F:serine-type peptidase activity"/>
    <property type="evidence" value="ECO:0007669"/>
    <property type="project" value="UniProtKB-KW"/>
</dbReference>
<keyword evidence="3" id="KW-0645">Protease</keyword>
<keyword evidence="2 9" id="KW-0121">Carboxypeptidase</keyword>
<keyword evidence="5" id="KW-0720">Serine protease</keyword>
<dbReference type="STRING" id="407036.SAMN05216243_2039"/>
<dbReference type="SUPFAM" id="SSF52317">
    <property type="entry name" value="Class I glutamine amidotransferase-like"/>
    <property type="match status" value="1"/>
</dbReference>
<evidence type="ECO:0000256" key="6">
    <source>
        <dbReference type="PIRSR" id="PIRSR028757-1"/>
    </source>
</evidence>
<keyword evidence="4" id="KW-0378">Hydrolase</keyword>
<evidence type="ECO:0000256" key="1">
    <source>
        <dbReference type="ARBA" id="ARBA00010233"/>
    </source>
</evidence>
<dbReference type="InterPro" id="IPR040449">
    <property type="entry name" value="Peptidase_S66_N"/>
</dbReference>
<feature type="active site" description="Nucleophile" evidence="6">
    <location>
        <position position="109"/>
    </location>
</feature>
<dbReference type="InterPro" id="IPR029062">
    <property type="entry name" value="Class_I_gatase-like"/>
</dbReference>
<dbReference type="CDD" id="cd07025">
    <property type="entry name" value="Peptidase_S66"/>
    <property type="match status" value="1"/>
</dbReference>
<comment type="similarity">
    <text evidence="1">Belongs to the peptidase S66 family.</text>
</comment>
<evidence type="ECO:0000313" key="10">
    <source>
        <dbReference type="Proteomes" id="UP000198694"/>
    </source>
</evidence>
<evidence type="ECO:0000313" key="9">
    <source>
        <dbReference type="EMBL" id="SDK14839.1"/>
    </source>
</evidence>
<dbReference type="Proteomes" id="UP000198694">
    <property type="component" value="Unassembled WGS sequence"/>
</dbReference>
<dbReference type="InterPro" id="IPR003507">
    <property type="entry name" value="S66_fam"/>
</dbReference>
<dbReference type="OrthoDB" id="9807329at2"/>
<dbReference type="Pfam" id="PF02016">
    <property type="entry name" value="Peptidase_S66"/>
    <property type="match status" value="1"/>
</dbReference>
<organism evidence="9 10">
    <name type="scientific">Sediminibacillus albus</name>
    <dbReference type="NCBI Taxonomy" id="407036"/>
    <lineage>
        <taxon>Bacteria</taxon>
        <taxon>Bacillati</taxon>
        <taxon>Bacillota</taxon>
        <taxon>Bacilli</taxon>
        <taxon>Bacillales</taxon>
        <taxon>Bacillaceae</taxon>
        <taxon>Sediminibacillus</taxon>
    </lineage>
</organism>
<dbReference type="Pfam" id="PF17676">
    <property type="entry name" value="Peptidase_S66C"/>
    <property type="match status" value="1"/>
</dbReference>
<accession>A0A1G8ZIB5</accession>